<dbReference type="EMBL" id="BARU01011757">
    <property type="protein sequence ID" value="GAH32994.1"/>
    <property type="molecule type" value="Genomic_DNA"/>
</dbReference>
<evidence type="ECO:0000256" key="3">
    <source>
        <dbReference type="ARBA" id="ARBA00022723"/>
    </source>
</evidence>
<name>X1FUK5_9ZZZZ</name>
<dbReference type="GO" id="GO:0051536">
    <property type="term" value="F:iron-sulfur cluster binding"/>
    <property type="evidence" value="ECO:0007669"/>
    <property type="project" value="UniProtKB-KW"/>
</dbReference>
<protein>
    <recommendedName>
        <fullName evidence="6">B12-binding domain-containing protein</fullName>
    </recommendedName>
</protein>
<evidence type="ECO:0000313" key="7">
    <source>
        <dbReference type="EMBL" id="GAH32994.1"/>
    </source>
</evidence>
<dbReference type="PANTHER" id="PTHR43409">
    <property type="entry name" value="ANAEROBIC MAGNESIUM-PROTOPORPHYRIN IX MONOMETHYL ESTER CYCLASE-RELATED"/>
    <property type="match status" value="1"/>
</dbReference>
<evidence type="ECO:0000256" key="2">
    <source>
        <dbReference type="ARBA" id="ARBA00022691"/>
    </source>
</evidence>
<keyword evidence="3" id="KW-0479">Metal-binding</keyword>
<evidence type="ECO:0000256" key="5">
    <source>
        <dbReference type="ARBA" id="ARBA00023014"/>
    </source>
</evidence>
<keyword evidence="5" id="KW-0411">Iron-sulfur</keyword>
<reference evidence="7" key="1">
    <citation type="journal article" date="2014" name="Front. Microbiol.">
        <title>High frequency of phylogenetically diverse reductive dehalogenase-homologous genes in deep subseafloor sedimentary metagenomes.</title>
        <authorList>
            <person name="Kawai M."/>
            <person name="Futagami T."/>
            <person name="Toyoda A."/>
            <person name="Takaki Y."/>
            <person name="Nishi S."/>
            <person name="Hori S."/>
            <person name="Arai W."/>
            <person name="Tsubouchi T."/>
            <person name="Morono Y."/>
            <person name="Uchiyama I."/>
            <person name="Ito T."/>
            <person name="Fujiyama A."/>
            <person name="Inagaki F."/>
            <person name="Takami H."/>
        </authorList>
    </citation>
    <scope>NUCLEOTIDE SEQUENCE</scope>
    <source>
        <strain evidence="7">Expedition CK06-06</strain>
    </source>
</reference>
<sequence>MDVEVEILDAKVKNLSYKQIRKKIEKYKPDIVGISVFVSAAINICYDIAKIAKDYNQNCTVVFGGRHPTFVPEETLRVDEVDIVVRGEGELTFKELIIKGTPENVKGISYKSNGTIIHNPDRSLINYSNIRFPARHLVKNNIYSMFK</sequence>
<dbReference type="InterPro" id="IPR036724">
    <property type="entry name" value="Cobalamin-bd_sf"/>
</dbReference>
<gene>
    <name evidence="7" type="ORF">S03H2_21965</name>
</gene>
<evidence type="ECO:0000256" key="4">
    <source>
        <dbReference type="ARBA" id="ARBA00023004"/>
    </source>
</evidence>
<dbReference type="GO" id="GO:0046872">
    <property type="term" value="F:metal ion binding"/>
    <property type="evidence" value="ECO:0007669"/>
    <property type="project" value="UniProtKB-KW"/>
</dbReference>
<organism evidence="7">
    <name type="scientific">marine sediment metagenome</name>
    <dbReference type="NCBI Taxonomy" id="412755"/>
    <lineage>
        <taxon>unclassified sequences</taxon>
        <taxon>metagenomes</taxon>
        <taxon>ecological metagenomes</taxon>
    </lineage>
</organism>
<keyword evidence="2" id="KW-0949">S-adenosyl-L-methionine</keyword>
<dbReference type="PROSITE" id="PS51332">
    <property type="entry name" value="B12_BINDING"/>
    <property type="match status" value="1"/>
</dbReference>
<feature type="domain" description="B12-binding" evidence="6">
    <location>
        <begin position="1"/>
        <end position="107"/>
    </location>
</feature>
<dbReference type="AlphaFoldDB" id="X1FUK5"/>
<comment type="cofactor">
    <cofactor evidence="1">
        <name>[4Fe-4S] cluster</name>
        <dbReference type="ChEBI" id="CHEBI:49883"/>
    </cofactor>
</comment>
<keyword evidence="4" id="KW-0408">Iron</keyword>
<dbReference type="Pfam" id="PF02310">
    <property type="entry name" value="B12-binding"/>
    <property type="match status" value="1"/>
</dbReference>
<comment type="caution">
    <text evidence="7">The sequence shown here is derived from an EMBL/GenBank/DDBJ whole genome shotgun (WGS) entry which is preliminary data.</text>
</comment>
<dbReference type="SUPFAM" id="SSF52242">
    <property type="entry name" value="Cobalamin (vitamin B12)-binding domain"/>
    <property type="match status" value="1"/>
</dbReference>
<dbReference type="CDD" id="cd02068">
    <property type="entry name" value="radical_SAM_B12_BD"/>
    <property type="match status" value="1"/>
</dbReference>
<evidence type="ECO:0000259" key="6">
    <source>
        <dbReference type="PROSITE" id="PS51332"/>
    </source>
</evidence>
<accession>X1FUK5</accession>
<evidence type="ECO:0000256" key="1">
    <source>
        <dbReference type="ARBA" id="ARBA00001966"/>
    </source>
</evidence>
<dbReference type="InterPro" id="IPR051198">
    <property type="entry name" value="BchE-like"/>
</dbReference>
<proteinExistence type="predicted"/>
<feature type="non-terminal residue" evidence="7">
    <location>
        <position position="147"/>
    </location>
</feature>
<dbReference type="InterPro" id="IPR006158">
    <property type="entry name" value="Cobalamin-bd"/>
</dbReference>
<dbReference type="Gene3D" id="3.40.50.280">
    <property type="entry name" value="Cobalamin-binding domain"/>
    <property type="match status" value="1"/>
</dbReference>
<dbReference type="GO" id="GO:0031419">
    <property type="term" value="F:cobalamin binding"/>
    <property type="evidence" value="ECO:0007669"/>
    <property type="project" value="InterPro"/>
</dbReference>